<keyword evidence="1 2" id="KW-0732">Signal</keyword>
<feature type="chain" id="PRO_5045111786" evidence="2">
    <location>
        <begin position="24"/>
        <end position="180"/>
    </location>
</feature>
<organism evidence="4 5">
    <name type="scientific">Altererythrobacter arenosus</name>
    <dbReference type="NCBI Taxonomy" id="3032592"/>
    <lineage>
        <taxon>Bacteria</taxon>
        <taxon>Pseudomonadati</taxon>
        <taxon>Pseudomonadota</taxon>
        <taxon>Alphaproteobacteria</taxon>
        <taxon>Sphingomonadales</taxon>
        <taxon>Erythrobacteraceae</taxon>
        <taxon>Altererythrobacter</taxon>
    </lineage>
</organism>
<reference evidence="4 5" key="1">
    <citation type="submission" date="2023-03" db="EMBL/GenBank/DDBJ databases">
        <title>Altererythrobacter sp. CAU 1644 isolated from sand.</title>
        <authorList>
            <person name="Kim W."/>
        </authorList>
    </citation>
    <scope>NUCLEOTIDE SEQUENCE [LARGE SCALE GENOMIC DNA]</scope>
    <source>
        <strain evidence="4 5">CAU 1644</strain>
    </source>
</reference>
<name>A0ABY8FRW8_9SPHN</name>
<proteinExistence type="predicted"/>
<keyword evidence="5" id="KW-1185">Reference proteome</keyword>
<dbReference type="SUPFAM" id="SSF56925">
    <property type="entry name" value="OMPA-like"/>
    <property type="match status" value="1"/>
</dbReference>
<dbReference type="EMBL" id="CP121106">
    <property type="protein sequence ID" value="WFL76960.1"/>
    <property type="molecule type" value="Genomic_DNA"/>
</dbReference>
<dbReference type="InterPro" id="IPR011250">
    <property type="entry name" value="OMP/PagP_B-barrel"/>
</dbReference>
<dbReference type="RefSeq" id="WP_278015719.1">
    <property type="nucleotide sequence ID" value="NZ_CP121106.1"/>
</dbReference>
<accession>A0ABY8FRW8</accession>
<dbReference type="Proteomes" id="UP001215827">
    <property type="component" value="Chromosome"/>
</dbReference>
<dbReference type="Pfam" id="PF13505">
    <property type="entry name" value="OMP_b-brl"/>
    <property type="match status" value="1"/>
</dbReference>
<sequence>MKKFSLLVAVAAGAVALPTAASAQEAAAETYVGISAGIHDLGVDEDDLGVELEDSSPIIGVVAGVDFPLGQSTFAGVEGNYHFGTDAIDSEYGASVRVGFQANGGAKYYVRGGYQWVDLDVEEIAGIDLGPLADDIDDTDGDYLVGVGADFPIGNSAFRVNLDTISFDTIRGTVGYVLKF</sequence>
<evidence type="ECO:0000259" key="3">
    <source>
        <dbReference type="Pfam" id="PF13505"/>
    </source>
</evidence>
<evidence type="ECO:0000256" key="2">
    <source>
        <dbReference type="SAM" id="SignalP"/>
    </source>
</evidence>
<evidence type="ECO:0000256" key="1">
    <source>
        <dbReference type="ARBA" id="ARBA00022729"/>
    </source>
</evidence>
<feature type="signal peptide" evidence="2">
    <location>
        <begin position="1"/>
        <end position="23"/>
    </location>
</feature>
<evidence type="ECO:0000313" key="5">
    <source>
        <dbReference type="Proteomes" id="UP001215827"/>
    </source>
</evidence>
<evidence type="ECO:0000313" key="4">
    <source>
        <dbReference type="EMBL" id="WFL76960.1"/>
    </source>
</evidence>
<feature type="domain" description="Outer membrane protein beta-barrel" evidence="3">
    <location>
        <begin position="10"/>
        <end position="156"/>
    </location>
</feature>
<protein>
    <submittedName>
        <fullName evidence="4">Outer membrane beta-barrel protein</fullName>
    </submittedName>
</protein>
<dbReference type="Gene3D" id="2.40.160.20">
    <property type="match status" value="1"/>
</dbReference>
<dbReference type="InterPro" id="IPR027385">
    <property type="entry name" value="Beta-barrel_OMP"/>
</dbReference>
<gene>
    <name evidence="4" type="ORF">P7228_13320</name>
</gene>